<keyword evidence="1" id="KW-0175">Coiled coil</keyword>
<feature type="transmembrane region" description="Helical" evidence="3">
    <location>
        <begin position="135"/>
        <end position="155"/>
    </location>
</feature>
<comment type="caution">
    <text evidence="4">The sequence shown here is derived from an EMBL/GenBank/DDBJ whole genome shotgun (WGS) entry which is preliminary data.</text>
</comment>
<evidence type="ECO:0000313" key="4">
    <source>
        <dbReference type="EMBL" id="MBB5134177.1"/>
    </source>
</evidence>
<dbReference type="RefSeq" id="WP_185051063.1">
    <property type="nucleotide sequence ID" value="NZ_BAABIX010000031.1"/>
</dbReference>
<reference evidence="4 5" key="1">
    <citation type="submission" date="2020-08" db="EMBL/GenBank/DDBJ databases">
        <title>Genomic Encyclopedia of Type Strains, Phase IV (KMG-IV): sequencing the most valuable type-strain genomes for metagenomic binning, comparative biology and taxonomic classification.</title>
        <authorList>
            <person name="Goeker M."/>
        </authorList>
    </citation>
    <scope>NUCLEOTIDE SEQUENCE [LARGE SCALE GENOMIC DNA]</scope>
    <source>
        <strain evidence="4 5">DSM 45615</strain>
    </source>
</reference>
<accession>A0A840PAF3</accession>
<evidence type="ECO:0000256" key="2">
    <source>
        <dbReference type="SAM" id="MobiDB-lite"/>
    </source>
</evidence>
<evidence type="ECO:0000256" key="3">
    <source>
        <dbReference type="SAM" id="Phobius"/>
    </source>
</evidence>
<gene>
    <name evidence="4" type="ORF">HNP84_003903</name>
</gene>
<evidence type="ECO:0000313" key="5">
    <source>
        <dbReference type="Proteomes" id="UP000578449"/>
    </source>
</evidence>
<evidence type="ECO:0000256" key="1">
    <source>
        <dbReference type="SAM" id="Coils"/>
    </source>
</evidence>
<dbReference type="EMBL" id="JACHGN010000007">
    <property type="protein sequence ID" value="MBB5134177.1"/>
    <property type="molecule type" value="Genomic_DNA"/>
</dbReference>
<keyword evidence="3" id="KW-1133">Transmembrane helix</keyword>
<feature type="transmembrane region" description="Helical" evidence="3">
    <location>
        <begin position="112"/>
        <end position="129"/>
    </location>
</feature>
<feature type="coiled-coil region" evidence="1">
    <location>
        <begin position="161"/>
        <end position="193"/>
    </location>
</feature>
<keyword evidence="5" id="KW-1185">Reference proteome</keyword>
<sequence length="219" mass="25002">MNSAFLYLAIIVMWLGVLVPMWLRRDKHDLMDLQEPEPGTDSVYPPYPVTGTDETTGPITIPPIPASDTPDSEAAETTEEHSVVPQPIDHAALRRRAEARRRSIIIARRRRRLFWCVLLVMASVVTAAVEVIPWWGVAPSGLLMVGYLAVLRVAVKMDRERKRLAAEARAERARRRRERRRALELAARQQEAEVIEFSTHQTEEIFDQYAEPERRAVGD</sequence>
<keyword evidence="3" id="KW-0472">Membrane</keyword>
<dbReference type="AlphaFoldDB" id="A0A840PAF3"/>
<keyword evidence="3" id="KW-0812">Transmembrane</keyword>
<feature type="region of interest" description="Disordered" evidence="2">
    <location>
        <begin position="55"/>
        <end position="83"/>
    </location>
</feature>
<proteinExistence type="predicted"/>
<protein>
    <recommendedName>
        <fullName evidence="6">Transmembrane protein</fullName>
    </recommendedName>
</protein>
<organism evidence="4 5">
    <name type="scientific">Thermocatellispora tengchongensis</name>
    <dbReference type="NCBI Taxonomy" id="1073253"/>
    <lineage>
        <taxon>Bacteria</taxon>
        <taxon>Bacillati</taxon>
        <taxon>Actinomycetota</taxon>
        <taxon>Actinomycetes</taxon>
        <taxon>Streptosporangiales</taxon>
        <taxon>Streptosporangiaceae</taxon>
        <taxon>Thermocatellispora</taxon>
    </lineage>
</organism>
<feature type="transmembrane region" description="Helical" evidence="3">
    <location>
        <begin position="6"/>
        <end position="23"/>
    </location>
</feature>
<dbReference type="Proteomes" id="UP000578449">
    <property type="component" value="Unassembled WGS sequence"/>
</dbReference>
<evidence type="ECO:0008006" key="6">
    <source>
        <dbReference type="Google" id="ProtNLM"/>
    </source>
</evidence>
<name>A0A840PAF3_9ACTN</name>